<organism evidence="2 3">
    <name type="scientific">Thalassiosira oceanica</name>
    <name type="common">Marine diatom</name>
    <dbReference type="NCBI Taxonomy" id="159749"/>
    <lineage>
        <taxon>Eukaryota</taxon>
        <taxon>Sar</taxon>
        <taxon>Stramenopiles</taxon>
        <taxon>Ochrophyta</taxon>
        <taxon>Bacillariophyta</taxon>
        <taxon>Coscinodiscophyceae</taxon>
        <taxon>Thalassiosirophycidae</taxon>
        <taxon>Thalassiosirales</taxon>
        <taxon>Thalassiosiraceae</taxon>
        <taxon>Thalassiosira</taxon>
    </lineage>
</organism>
<evidence type="ECO:0000256" key="1">
    <source>
        <dbReference type="SAM" id="MobiDB-lite"/>
    </source>
</evidence>
<evidence type="ECO:0000313" key="2">
    <source>
        <dbReference type="EMBL" id="EJK59388.1"/>
    </source>
</evidence>
<keyword evidence="3" id="KW-1185">Reference proteome</keyword>
<name>K0RZW3_THAOC</name>
<protein>
    <submittedName>
        <fullName evidence="2">Uncharacterized protein</fullName>
    </submittedName>
</protein>
<sequence length="105" mass="11411">MPPGDRFARGDVHRDEGERGRGTVGRVPRRAGGLADLGNGFDRKVDWAEGNGCDVAEGPRLQPCLRKLSIRSLHRLLTSPMSSRSCPFLSTAIQAIKILHGHLGQ</sequence>
<feature type="region of interest" description="Disordered" evidence="1">
    <location>
        <begin position="1"/>
        <end position="32"/>
    </location>
</feature>
<feature type="non-terminal residue" evidence="2">
    <location>
        <position position="105"/>
    </location>
</feature>
<evidence type="ECO:0000313" key="3">
    <source>
        <dbReference type="Proteomes" id="UP000266841"/>
    </source>
</evidence>
<gene>
    <name evidence="2" type="ORF">THAOC_20403</name>
</gene>
<reference evidence="2 3" key="1">
    <citation type="journal article" date="2012" name="Genome Biol.">
        <title>Genome and low-iron response of an oceanic diatom adapted to chronic iron limitation.</title>
        <authorList>
            <person name="Lommer M."/>
            <person name="Specht M."/>
            <person name="Roy A.S."/>
            <person name="Kraemer L."/>
            <person name="Andreson R."/>
            <person name="Gutowska M.A."/>
            <person name="Wolf J."/>
            <person name="Bergner S.V."/>
            <person name="Schilhabel M.B."/>
            <person name="Klostermeier U.C."/>
            <person name="Beiko R.G."/>
            <person name="Rosenstiel P."/>
            <person name="Hippler M."/>
            <person name="Laroche J."/>
        </authorList>
    </citation>
    <scope>NUCLEOTIDE SEQUENCE [LARGE SCALE GENOMIC DNA]</scope>
    <source>
        <strain evidence="2 3">CCMP1005</strain>
    </source>
</reference>
<dbReference type="Proteomes" id="UP000266841">
    <property type="component" value="Unassembled WGS sequence"/>
</dbReference>
<dbReference type="AlphaFoldDB" id="K0RZW3"/>
<dbReference type="EMBL" id="AGNL01023006">
    <property type="protein sequence ID" value="EJK59388.1"/>
    <property type="molecule type" value="Genomic_DNA"/>
</dbReference>
<comment type="caution">
    <text evidence="2">The sequence shown here is derived from an EMBL/GenBank/DDBJ whole genome shotgun (WGS) entry which is preliminary data.</text>
</comment>
<proteinExistence type="predicted"/>
<feature type="compositionally biased region" description="Basic and acidic residues" evidence="1">
    <location>
        <begin position="1"/>
        <end position="21"/>
    </location>
</feature>
<accession>K0RZW3</accession>